<feature type="transmembrane region" description="Helical" evidence="1">
    <location>
        <begin position="126"/>
        <end position="145"/>
    </location>
</feature>
<gene>
    <name evidence="2" type="ORF">ENM60_00140</name>
</gene>
<name>A0A7J3XWW8_9CREN</name>
<dbReference type="EMBL" id="DRYK01000005">
    <property type="protein sequence ID" value="HHP67202.1"/>
    <property type="molecule type" value="Genomic_DNA"/>
</dbReference>
<feature type="transmembrane region" description="Helical" evidence="1">
    <location>
        <begin position="151"/>
        <end position="172"/>
    </location>
</feature>
<feature type="transmembrane region" description="Helical" evidence="1">
    <location>
        <begin position="179"/>
        <end position="197"/>
    </location>
</feature>
<protein>
    <recommendedName>
        <fullName evidence="3">DUF4203 domain-containing protein</fullName>
    </recommendedName>
</protein>
<feature type="transmembrane region" description="Helical" evidence="1">
    <location>
        <begin position="5"/>
        <end position="22"/>
    </location>
</feature>
<organism evidence="2">
    <name type="scientific">Thermogladius calderae</name>
    <dbReference type="NCBI Taxonomy" id="1200300"/>
    <lineage>
        <taxon>Archaea</taxon>
        <taxon>Thermoproteota</taxon>
        <taxon>Thermoprotei</taxon>
        <taxon>Desulfurococcales</taxon>
        <taxon>Desulfurococcaceae</taxon>
        <taxon>Thermogladius</taxon>
    </lineage>
</organism>
<feature type="transmembrane region" description="Helical" evidence="1">
    <location>
        <begin position="217"/>
        <end position="236"/>
    </location>
</feature>
<dbReference type="AlphaFoldDB" id="A0A7J3XWW8"/>
<feature type="transmembrane region" description="Helical" evidence="1">
    <location>
        <begin position="97"/>
        <end position="119"/>
    </location>
</feature>
<evidence type="ECO:0000256" key="1">
    <source>
        <dbReference type="SAM" id="Phobius"/>
    </source>
</evidence>
<keyword evidence="1" id="KW-0812">Transmembrane</keyword>
<keyword evidence="1" id="KW-0472">Membrane</keyword>
<sequence>MSYAIGVLIAIAVFLAGINIVYEFYKDNPGIREQGYILSGLAAGFLGAYIVYRSYVNAGGRPGLTSLAVMALTTSIILTLMLAVFKSNTEGIGIGESLAGSWGTGLAVFLAVIGVEYFLGVVKFSLAYWVVFIITAAITTALRVSVSNGTYFYVFSGFASGFLGGLAGLSHVRGWAGKVATWILMVFASIYFDQWMIEQYREYCSDCTPYLSTWRTALIVSSLIGLSLAILVMSAAGGREATRGNA</sequence>
<accession>A0A7J3XWW8</accession>
<reference evidence="2" key="1">
    <citation type="journal article" date="2020" name="mSystems">
        <title>Genome- and Community-Level Interaction Insights into Carbon Utilization and Element Cycling Functions of Hydrothermarchaeota in Hydrothermal Sediment.</title>
        <authorList>
            <person name="Zhou Z."/>
            <person name="Liu Y."/>
            <person name="Xu W."/>
            <person name="Pan J."/>
            <person name="Luo Z.H."/>
            <person name="Li M."/>
        </authorList>
    </citation>
    <scope>NUCLEOTIDE SEQUENCE [LARGE SCALE GENOMIC DNA]</scope>
    <source>
        <strain evidence="2">SpSt-110</strain>
    </source>
</reference>
<evidence type="ECO:0000313" key="2">
    <source>
        <dbReference type="EMBL" id="HHP67202.1"/>
    </source>
</evidence>
<evidence type="ECO:0008006" key="3">
    <source>
        <dbReference type="Google" id="ProtNLM"/>
    </source>
</evidence>
<feature type="transmembrane region" description="Helical" evidence="1">
    <location>
        <begin position="64"/>
        <end position="85"/>
    </location>
</feature>
<comment type="caution">
    <text evidence="2">The sequence shown here is derived from an EMBL/GenBank/DDBJ whole genome shotgun (WGS) entry which is preliminary data.</text>
</comment>
<keyword evidence="1" id="KW-1133">Transmembrane helix</keyword>
<proteinExistence type="predicted"/>
<feature type="transmembrane region" description="Helical" evidence="1">
    <location>
        <begin position="34"/>
        <end position="52"/>
    </location>
</feature>